<dbReference type="Proteomes" id="UP001589747">
    <property type="component" value="Unassembled WGS sequence"/>
</dbReference>
<accession>A0ABV5KKK8</accession>
<dbReference type="Gene3D" id="1.10.10.60">
    <property type="entry name" value="Homeodomain-like"/>
    <property type="match status" value="2"/>
</dbReference>
<dbReference type="Pfam" id="PF12833">
    <property type="entry name" value="HTH_18"/>
    <property type="match status" value="1"/>
</dbReference>
<keyword evidence="3" id="KW-0804">Transcription</keyword>
<dbReference type="PANTHER" id="PTHR43280:SF2">
    <property type="entry name" value="HTH-TYPE TRANSCRIPTIONAL REGULATOR EXSA"/>
    <property type="match status" value="1"/>
</dbReference>
<sequence length="295" mass="34366">MLAVNMDWIPQITLMGFVSYQSPWIHFKRTTDEYILYVIQRGELHILEGGTPYSLRRGDVLLLEPHVEHQGFDMHACDYYYIHFKHPDLSPYAVEDPETFARSFFLEDQEADTRNSCYIPKVFTLANPSALSQILGGLNEMHMLHRRKNYNRSLTALKLSELFIYLSREHMMAILQNNRKRTTKAIAKAYALLDCIHQQYAEKMTSERIEREFDINFDYLNRTFNKLTGYSIAHYVNKVRIDHARELLLTTSLTASEIADLVGFGDIYHFSKVFKKYAGVSPTAYSRIEPSPTDQ</sequence>
<evidence type="ECO:0000259" key="4">
    <source>
        <dbReference type="PROSITE" id="PS01124"/>
    </source>
</evidence>
<dbReference type="InterPro" id="IPR009057">
    <property type="entry name" value="Homeodomain-like_sf"/>
</dbReference>
<evidence type="ECO:0000256" key="3">
    <source>
        <dbReference type="ARBA" id="ARBA00023163"/>
    </source>
</evidence>
<dbReference type="PROSITE" id="PS01124">
    <property type="entry name" value="HTH_ARAC_FAMILY_2"/>
    <property type="match status" value="1"/>
</dbReference>
<feature type="domain" description="HTH araC/xylS-type" evidence="4">
    <location>
        <begin position="190"/>
        <end position="288"/>
    </location>
</feature>
<dbReference type="SMART" id="SM00342">
    <property type="entry name" value="HTH_ARAC"/>
    <property type="match status" value="1"/>
</dbReference>
<gene>
    <name evidence="5" type="ORF">ACFFSY_01780</name>
</gene>
<comment type="caution">
    <text evidence="5">The sequence shown here is derived from an EMBL/GenBank/DDBJ whole genome shotgun (WGS) entry which is preliminary data.</text>
</comment>
<proteinExistence type="predicted"/>
<dbReference type="SUPFAM" id="SSF46689">
    <property type="entry name" value="Homeodomain-like"/>
    <property type="match status" value="1"/>
</dbReference>
<evidence type="ECO:0000256" key="2">
    <source>
        <dbReference type="ARBA" id="ARBA00023125"/>
    </source>
</evidence>
<name>A0ABV5KKK8_9BACL</name>
<keyword evidence="1" id="KW-0805">Transcription regulation</keyword>
<organism evidence="5 6">
    <name type="scientific">Paenibacillus aurantiacus</name>
    <dbReference type="NCBI Taxonomy" id="1936118"/>
    <lineage>
        <taxon>Bacteria</taxon>
        <taxon>Bacillati</taxon>
        <taxon>Bacillota</taxon>
        <taxon>Bacilli</taxon>
        <taxon>Bacillales</taxon>
        <taxon>Paenibacillaceae</taxon>
        <taxon>Paenibacillus</taxon>
    </lineage>
</organism>
<evidence type="ECO:0000313" key="5">
    <source>
        <dbReference type="EMBL" id="MFB9324667.1"/>
    </source>
</evidence>
<dbReference type="SUPFAM" id="SSF51215">
    <property type="entry name" value="Regulatory protein AraC"/>
    <property type="match status" value="1"/>
</dbReference>
<dbReference type="Pfam" id="PF02311">
    <property type="entry name" value="AraC_binding"/>
    <property type="match status" value="1"/>
</dbReference>
<evidence type="ECO:0000313" key="6">
    <source>
        <dbReference type="Proteomes" id="UP001589747"/>
    </source>
</evidence>
<dbReference type="InterPro" id="IPR018060">
    <property type="entry name" value="HTH_AraC"/>
</dbReference>
<protein>
    <submittedName>
        <fullName evidence="5">Helix-turn-helix domain-containing protein</fullName>
    </submittedName>
</protein>
<keyword evidence="6" id="KW-1185">Reference proteome</keyword>
<reference evidence="5 6" key="1">
    <citation type="submission" date="2024-09" db="EMBL/GenBank/DDBJ databases">
        <authorList>
            <person name="Sun Q."/>
            <person name="Mori K."/>
        </authorList>
    </citation>
    <scope>NUCLEOTIDE SEQUENCE [LARGE SCALE GENOMIC DNA]</scope>
    <source>
        <strain evidence="5 6">TISTR 2452</strain>
    </source>
</reference>
<dbReference type="InterPro" id="IPR037923">
    <property type="entry name" value="HTH-like"/>
</dbReference>
<dbReference type="EMBL" id="JBHMDO010000003">
    <property type="protein sequence ID" value="MFB9324667.1"/>
    <property type="molecule type" value="Genomic_DNA"/>
</dbReference>
<dbReference type="PANTHER" id="PTHR43280">
    <property type="entry name" value="ARAC-FAMILY TRANSCRIPTIONAL REGULATOR"/>
    <property type="match status" value="1"/>
</dbReference>
<evidence type="ECO:0000256" key="1">
    <source>
        <dbReference type="ARBA" id="ARBA00023015"/>
    </source>
</evidence>
<keyword evidence="2" id="KW-0238">DNA-binding</keyword>
<dbReference type="RefSeq" id="WP_377488982.1">
    <property type="nucleotide sequence ID" value="NZ_JBHMDO010000003.1"/>
</dbReference>
<dbReference type="InterPro" id="IPR003313">
    <property type="entry name" value="AraC-bd"/>
</dbReference>